<feature type="region of interest" description="Disordered" evidence="1">
    <location>
        <begin position="1"/>
        <end position="20"/>
    </location>
</feature>
<accession>A0A5B7FGR3</accession>
<name>A0A5B7FGR3_PORTR</name>
<proteinExistence type="predicted"/>
<protein>
    <submittedName>
        <fullName evidence="2">Uncharacterized protein</fullName>
    </submittedName>
</protein>
<keyword evidence="3" id="KW-1185">Reference proteome</keyword>
<evidence type="ECO:0000313" key="3">
    <source>
        <dbReference type="Proteomes" id="UP000324222"/>
    </source>
</evidence>
<dbReference type="Proteomes" id="UP000324222">
    <property type="component" value="Unassembled WGS sequence"/>
</dbReference>
<dbReference type="AlphaFoldDB" id="A0A5B7FGR3"/>
<evidence type="ECO:0000256" key="1">
    <source>
        <dbReference type="SAM" id="MobiDB-lite"/>
    </source>
</evidence>
<evidence type="ECO:0000313" key="2">
    <source>
        <dbReference type="EMBL" id="MPC44566.1"/>
    </source>
</evidence>
<dbReference type="EMBL" id="VSRR010006341">
    <property type="protein sequence ID" value="MPC44566.1"/>
    <property type="molecule type" value="Genomic_DNA"/>
</dbReference>
<reference evidence="2 3" key="1">
    <citation type="submission" date="2019-05" db="EMBL/GenBank/DDBJ databases">
        <title>Another draft genome of Portunus trituberculatus and its Hox gene families provides insights of decapod evolution.</title>
        <authorList>
            <person name="Jeong J.-H."/>
            <person name="Song I."/>
            <person name="Kim S."/>
            <person name="Choi T."/>
            <person name="Kim D."/>
            <person name="Ryu S."/>
            <person name="Kim W."/>
        </authorList>
    </citation>
    <scope>NUCLEOTIDE SEQUENCE [LARGE SCALE GENOMIC DNA]</scope>
    <source>
        <tissue evidence="2">Muscle</tissue>
    </source>
</reference>
<comment type="caution">
    <text evidence="2">The sequence shown here is derived from an EMBL/GenBank/DDBJ whole genome shotgun (WGS) entry which is preliminary data.</text>
</comment>
<organism evidence="2 3">
    <name type="scientific">Portunus trituberculatus</name>
    <name type="common">Swimming crab</name>
    <name type="synonym">Neptunus trituberculatus</name>
    <dbReference type="NCBI Taxonomy" id="210409"/>
    <lineage>
        <taxon>Eukaryota</taxon>
        <taxon>Metazoa</taxon>
        <taxon>Ecdysozoa</taxon>
        <taxon>Arthropoda</taxon>
        <taxon>Crustacea</taxon>
        <taxon>Multicrustacea</taxon>
        <taxon>Malacostraca</taxon>
        <taxon>Eumalacostraca</taxon>
        <taxon>Eucarida</taxon>
        <taxon>Decapoda</taxon>
        <taxon>Pleocyemata</taxon>
        <taxon>Brachyura</taxon>
        <taxon>Eubrachyura</taxon>
        <taxon>Portunoidea</taxon>
        <taxon>Portunidae</taxon>
        <taxon>Portuninae</taxon>
        <taxon>Portunus</taxon>
    </lineage>
</organism>
<gene>
    <name evidence="2" type="ORF">E2C01_038243</name>
</gene>
<sequence length="221" mass="24258">MTRAPSGRRQGSLLQGHEWRTTPSRYMPGVRARATTRLEPAALPRWSTTGAGQQQAMCLYYSPKPTFSVLHPLKYYIDTSLHLLRRRKLGIPRNSRRGTLCPILQATTLTLQRGPTQHRRPACPPHLCPWLWRPIPGLSPQRGMQEQGLSRGQWGRGLDWGSSRSGSWLGVKAALGQALAGAESLSAHAGIGHVGAVGTCGREQDPRAALEQAQQIAIVPR</sequence>